<keyword evidence="4" id="KW-0862">Zinc</keyword>
<dbReference type="CDD" id="cd06262">
    <property type="entry name" value="metallo-hydrolase-like_MBL-fold"/>
    <property type="match status" value="1"/>
</dbReference>
<dbReference type="SMART" id="SM00849">
    <property type="entry name" value="Lactamase_B"/>
    <property type="match status" value="1"/>
</dbReference>
<name>F4KYV5_HALH1</name>
<accession>F4KYV5</accession>
<evidence type="ECO:0000256" key="3">
    <source>
        <dbReference type="ARBA" id="ARBA00022801"/>
    </source>
</evidence>
<dbReference type="HOGENOM" id="CLU_030571_5_3_10"/>
<sequence length="214" mass="23815">MANVLQLTFNPFQENTYLVYDDTKECMVLDPGCLFPDEKAELQEAINHLGLRPVRLINTHCHIDHILGNRFIADTYGLVLEAHQGEQVVLESGVQVASMYQIPYPEPSPAIGKFINAGDVIQFGETSLKAIFTPGHSPASLSFYCEKDRFLIAGDVLFKNSIGRYDLPGGNFNTLMKSIREKLMVLPDEVKVYSGHGPATTIGEERRGNPFLVE</sequence>
<dbReference type="EMBL" id="CP002691">
    <property type="protein sequence ID" value="AEE51497.1"/>
    <property type="molecule type" value="Genomic_DNA"/>
</dbReference>
<dbReference type="PANTHER" id="PTHR46233:SF3">
    <property type="entry name" value="HYDROXYACYLGLUTATHIONE HYDROLASE GLOC"/>
    <property type="match status" value="1"/>
</dbReference>
<keyword evidence="7" id="KW-1185">Reference proteome</keyword>
<dbReference type="Gene3D" id="3.60.15.10">
    <property type="entry name" value="Ribonuclease Z/Hydroxyacylglutathione hydrolase-like"/>
    <property type="match status" value="1"/>
</dbReference>
<feature type="domain" description="Metallo-beta-lactamase" evidence="5">
    <location>
        <begin position="13"/>
        <end position="196"/>
    </location>
</feature>
<reference key="2">
    <citation type="submission" date="2011-04" db="EMBL/GenBank/DDBJ databases">
        <title>Complete sequence of chromosome of Haliscomenobacter hydrossis DSM 1100.</title>
        <authorList>
            <consortium name="US DOE Joint Genome Institute (JGI-PGF)"/>
            <person name="Lucas S."/>
            <person name="Han J."/>
            <person name="Lapidus A."/>
            <person name="Bruce D."/>
            <person name="Goodwin L."/>
            <person name="Pitluck S."/>
            <person name="Peters L."/>
            <person name="Kyrpides N."/>
            <person name="Mavromatis K."/>
            <person name="Ivanova N."/>
            <person name="Ovchinnikova G."/>
            <person name="Pagani I."/>
            <person name="Daligault H."/>
            <person name="Detter J.C."/>
            <person name="Han C."/>
            <person name="Land M."/>
            <person name="Hauser L."/>
            <person name="Markowitz V."/>
            <person name="Cheng J.-F."/>
            <person name="Hugenholtz P."/>
            <person name="Woyke T."/>
            <person name="Wu D."/>
            <person name="Verbarg S."/>
            <person name="Frueling A."/>
            <person name="Brambilla E."/>
            <person name="Klenk H.-P."/>
            <person name="Eisen J.A."/>
        </authorList>
    </citation>
    <scope>NUCLEOTIDE SEQUENCE</scope>
    <source>
        <strain>DSM 1100</strain>
    </source>
</reference>
<evidence type="ECO:0000313" key="7">
    <source>
        <dbReference type="Proteomes" id="UP000008461"/>
    </source>
</evidence>
<dbReference type="InterPro" id="IPR036866">
    <property type="entry name" value="RibonucZ/Hydroxyglut_hydro"/>
</dbReference>
<dbReference type="InterPro" id="IPR051453">
    <property type="entry name" value="MBL_Glyoxalase_II"/>
</dbReference>
<dbReference type="Pfam" id="PF00753">
    <property type="entry name" value="Lactamase_B"/>
    <property type="match status" value="1"/>
</dbReference>
<dbReference type="STRING" id="760192.Halhy_3645"/>
<dbReference type="Proteomes" id="UP000008461">
    <property type="component" value="Chromosome"/>
</dbReference>
<comment type="cofactor">
    <cofactor evidence="1">
        <name>Zn(2+)</name>
        <dbReference type="ChEBI" id="CHEBI:29105"/>
    </cofactor>
</comment>
<dbReference type="RefSeq" id="WP_013766036.1">
    <property type="nucleotide sequence ID" value="NC_015510.1"/>
</dbReference>
<gene>
    <name evidence="6" type="ordered locus">Halhy_3645</name>
</gene>
<evidence type="ECO:0000256" key="1">
    <source>
        <dbReference type="ARBA" id="ARBA00001947"/>
    </source>
</evidence>
<dbReference type="GO" id="GO:0016787">
    <property type="term" value="F:hydrolase activity"/>
    <property type="evidence" value="ECO:0007669"/>
    <property type="project" value="UniProtKB-KW"/>
</dbReference>
<dbReference type="GO" id="GO:0046872">
    <property type="term" value="F:metal ion binding"/>
    <property type="evidence" value="ECO:0007669"/>
    <property type="project" value="UniProtKB-KW"/>
</dbReference>
<dbReference type="KEGG" id="hhy:Halhy_3645"/>
<dbReference type="OrthoDB" id="9802248at2"/>
<keyword evidence="3" id="KW-0378">Hydrolase</keyword>
<dbReference type="PANTHER" id="PTHR46233">
    <property type="entry name" value="HYDROXYACYLGLUTATHIONE HYDROLASE GLOC"/>
    <property type="match status" value="1"/>
</dbReference>
<proteinExistence type="predicted"/>
<dbReference type="InterPro" id="IPR001279">
    <property type="entry name" value="Metallo-B-lactamas"/>
</dbReference>
<evidence type="ECO:0000256" key="4">
    <source>
        <dbReference type="ARBA" id="ARBA00022833"/>
    </source>
</evidence>
<evidence type="ECO:0000256" key="2">
    <source>
        <dbReference type="ARBA" id="ARBA00022723"/>
    </source>
</evidence>
<protein>
    <submittedName>
        <fullName evidence="6">Beta-lactamase domain protein</fullName>
    </submittedName>
</protein>
<dbReference type="SUPFAM" id="SSF56281">
    <property type="entry name" value="Metallo-hydrolase/oxidoreductase"/>
    <property type="match status" value="1"/>
</dbReference>
<keyword evidence="2" id="KW-0479">Metal-binding</keyword>
<dbReference type="AlphaFoldDB" id="F4KYV5"/>
<reference evidence="6 7" key="1">
    <citation type="journal article" date="2011" name="Stand. Genomic Sci.">
        <title>Complete genome sequence of Haliscomenobacter hydrossis type strain (O).</title>
        <authorList>
            <consortium name="US DOE Joint Genome Institute (JGI-PGF)"/>
            <person name="Daligault H."/>
            <person name="Lapidus A."/>
            <person name="Zeytun A."/>
            <person name="Nolan M."/>
            <person name="Lucas S."/>
            <person name="Del Rio T.G."/>
            <person name="Tice H."/>
            <person name="Cheng J.F."/>
            <person name="Tapia R."/>
            <person name="Han C."/>
            <person name="Goodwin L."/>
            <person name="Pitluck S."/>
            <person name="Liolios K."/>
            <person name="Pagani I."/>
            <person name="Ivanova N."/>
            <person name="Huntemann M."/>
            <person name="Mavromatis K."/>
            <person name="Mikhailova N."/>
            <person name="Pati A."/>
            <person name="Chen A."/>
            <person name="Palaniappan K."/>
            <person name="Land M."/>
            <person name="Hauser L."/>
            <person name="Brambilla E.M."/>
            <person name="Rohde M."/>
            <person name="Verbarg S."/>
            <person name="Goker M."/>
            <person name="Bristow J."/>
            <person name="Eisen J.A."/>
            <person name="Markowitz V."/>
            <person name="Hugenholtz P."/>
            <person name="Kyrpides N.C."/>
            <person name="Klenk H.P."/>
            <person name="Woyke T."/>
        </authorList>
    </citation>
    <scope>NUCLEOTIDE SEQUENCE [LARGE SCALE GENOMIC DNA]</scope>
    <source>
        <strain evidence="7">ATCC 27775 / DSM 1100 / LMG 10767 / O</strain>
    </source>
</reference>
<dbReference type="eggNOG" id="COG0491">
    <property type="taxonomic scope" value="Bacteria"/>
</dbReference>
<evidence type="ECO:0000313" key="6">
    <source>
        <dbReference type="EMBL" id="AEE51497.1"/>
    </source>
</evidence>
<evidence type="ECO:0000259" key="5">
    <source>
        <dbReference type="SMART" id="SM00849"/>
    </source>
</evidence>
<organism evidence="6 7">
    <name type="scientific">Haliscomenobacter hydrossis (strain ATCC 27775 / DSM 1100 / LMG 10767 / O)</name>
    <dbReference type="NCBI Taxonomy" id="760192"/>
    <lineage>
        <taxon>Bacteria</taxon>
        <taxon>Pseudomonadati</taxon>
        <taxon>Bacteroidota</taxon>
        <taxon>Saprospiria</taxon>
        <taxon>Saprospirales</taxon>
        <taxon>Haliscomenobacteraceae</taxon>
        <taxon>Haliscomenobacter</taxon>
    </lineage>
</organism>